<evidence type="ECO:0000313" key="2">
    <source>
        <dbReference type="EMBL" id="CEG59361.1"/>
    </source>
</evidence>
<feature type="transmembrane region" description="Helical" evidence="1">
    <location>
        <begin position="31"/>
        <end position="53"/>
    </location>
</feature>
<gene>
    <name evidence="2" type="ORF">LFA_pB0001</name>
</gene>
<dbReference type="KEGG" id="lfa:LFA_pB0001"/>
<keyword evidence="1" id="KW-0812">Transmembrane</keyword>
<reference evidence="3" key="1">
    <citation type="submission" date="2014-09" db="EMBL/GenBank/DDBJ databases">
        <authorList>
            <person name="Gomez-Valero L."/>
        </authorList>
    </citation>
    <scope>NUCLEOTIDE SEQUENCE [LARGE SCALE GENOMIC DNA]</scope>
    <source>
        <strain evidence="3">ATCC700992</strain>
        <plasmid evidence="3">LLAP10_pB</plasmid>
    </source>
</reference>
<sequence>MIAINIQLNYWNNSEWDLRELILRLIIDTSIFWHMKTLITPVGFIKATFFYLFNSD</sequence>
<name>A0A098GD31_9GAMM</name>
<keyword evidence="2" id="KW-0614">Plasmid</keyword>
<dbReference type="Proteomes" id="UP000032430">
    <property type="component" value="Plasmid III"/>
</dbReference>
<geneLocation type="plasmid" evidence="3">
    <name>LLAP10_pB</name>
</geneLocation>
<proteinExistence type="predicted"/>
<keyword evidence="3" id="KW-1185">Reference proteome</keyword>
<organism evidence="2 3">
    <name type="scientific">Legionella fallonii LLAP-10</name>
    <dbReference type="NCBI Taxonomy" id="1212491"/>
    <lineage>
        <taxon>Bacteria</taxon>
        <taxon>Pseudomonadati</taxon>
        <taxon>Pseudomonadota</taxon>
        <taxon>Gammaproteobacteria</taxon>
        <taxon>Legionellales</taxon>
        <taxon>Legionellaceae</taxon>
        <taxon>Legionella</taxon>
    </lineage>
</organism>
<evidence type="ECO:0000313" key="3">
    <source>
        <dbReference type="Proteomes" id="UP000032430"/>
    </source>
</evidence>
<protein>
    <submittedName>
        <fullName evidence="2">Uncharacterized protein</fullName>
    </submittedName>
</protein>
<accession>A0A098GD31</accession>
<keyword evidence="1" id="KW-0472">Membrane</keyword>
<dbReference type="AlphaFoldDB" id="A0A098GD31"/>
<dbReference type="EMBL" id="LN614829">
    <property type="protein sequence ID" value="CEG59361.1"/>
    <property type="molecule type" value="Genomic_DNA"/>
</dbReference>
<keyword evidence="1" id="KW-1133">Transmembrane helix</keyword>
<dbReference type="HOGENOM" id="CLU_3008767_0_0_6"/>
<evidence type="ECO:0000256" key="1">
    <source>
        <dbReference type="SAM" id="Phobius"/>
    </source>
</evidence>